<reference evidence="7" key="1">
    <citation type="submission" date="2016-10" db="EMBL/GenBank/DDBJ databases">
        <authorList>
            <person name="Varghese N."/>
            <person name="Submissions S."/>
        </authorList>
    </citation>
    <scope>NUCLEOTIDE SEQUENCE [LARGE SCALE GENOMIC DNA]</scope>
    <source>
        <strain evidence="7">DSM 44260</strain>
    </source>
</reference>
<evidence type="ECO:0000259" key="5">
    <source>
        <dbReference type="Pfam" id="PF00700"/>
    </source>
</evidence>
<dbReference type="EMBL" id="FOGI01000012">
    <property type="protein sequence ID" value="SES39319.1"/>
    <property type="molecule type" value="Genomic_DNA"/>
</dbReference>
<feature type="domain" description="Flagellin C-terminal" evidence="5">
    <location>
        <begin position="212"/>
        <end position="294"/>
    </location>
</feature>
<comment type="similarity">
    <text evidence="1 3">Belongs to the bacterial flagellin family.</text>
</comment>
<dbReference type="Pfam" id="PF00700">
    <property type="entry name" value="Flagellin_C"/>
    <property type="match status" value="1"/>
</dbReference>
<dbReference type="PANTHER" id="PTHR42792">
    <property type="entry name" value="FLAGELLIN"/>
    <property type="match status" value="1"/>
</dbReference>
<dbReference type="STRING" id="155974.SAMN04487818_11255"/>
<evidence type="ECO:0000313" key="6">
    <source>
        <dbReference type="EMBL" id="SES39319.1"/>
    </source>
</evidence>
<gene>
    <name evidence="6" type="ORF">SAMN04487818_11255</name>
</gene>
<dbReference type="InterPro" id="IPR046358">
    <property type="entry name" value="Flagellin_C"/>
</dbReference>
<dbReference type="AlphaFoldDB" id="A0A1H9WZQ7"/>
<feature type="domain" description="Flagellin N-terminal" evidence="4">
    <location>
        <begin position="10"/>
        <end position="133"/>
    </location>
</feature>
<dbReference type="InterPro" id="IPR001492">
    <property type="entry name" value="Flagellin"/>
</dbReference>
<keyword evidence="2 3" id="KW-0975">Bacterial flagellum</keyword>
<dbReference type="Proteomes" id="UP000199051">
    <property type="component" value="Unassembled WGS sequence"/>
</dbReference>
<keyword evidence="6" id="KW-0966">Cell projection</keyword>
<evidence type="ECO:0000256" key="2">
    <source>
        <dbReference type="ARBA" id="ARBA00023143"/>
    </source>
</evidence>
<dbReference type="InterPro" id="IPR001029">
    <property type="entry name" value="Flagellin_N"/>
</dbReference>
<dbReference type="RefSeq" id="WP_092783991.1">
    <property type="nucleotide sequence ID" value="NZ_FOGI01000012.1"/>
</dbReference>
<dbReference type="Gene3D" id="1.20.1330.10">
    <property type="entry name" value="f41 fragment of flagellin, N-terminal domain"/>
    <property type="match status" value="1"/>
</dbReference>
<dbReference type="SUPFAM" id="SSF64518">
    <property type="entry name" value="Phase 1 flagellin"/>
    <property type="match status" value="1"/>
</dbReference>
<evidence type="ECO:0000256" key="3">
    <source>
        <dbReference type="RuleBase" id="RU362073"/>
    </source>
</evidence>
<evidence type="ECO:0000259" key="4">
    <source>
        <dbReference type="Pfam" id="PF00669"/>
    </source>
</evidence>
<keyword evidence="6" id="KW-0282">Flagellum</keyword>
<comment type="function">
    <text evidence="3">Flagellin is the subunit protein which polymerizes to form the filaments of bacterial flagella.</text>
</comment>
<keyword evidence="3" id="KW-0964">Secreted</keyword>
<dbReference type="GO" id="GO:0009288">
    <property type="term" value="C:bacterial-type flagellum"/>
    <property type="evidence" value="ECO:0007669"/>
    <property type="project" value="UniProtKB-SubCell"/>
</dbReference>
<evidence type="ECO:0000256" key="1">
    <source>
        <dbReference type="ARBA" id="ARBA00005709"/>
    </source>
</evidence>
<dbReference type="PANTHER" id="PTHR42792:SF1">
    <property type="entry name" value="FLAGELLAR HOOK-ASSOCIATED PROTEIN 3"/>
    <property type="match status" value="1"/>
</dbReference>
<keyword evidence="6" id="KW-0969">Cilium</keyword>
<sequence length="295" mass="31212">MTGFRVTEQSTSAKVLAGLRTSQNNVDRLREQMTTGKQVAKPSDSPTGVVSAMQVRSDIATRDRYDRSATDGIARLSTAENALSTGSDLLNRARDLVLQGMSEPALSNPSARAGIAVEVRSLRENMISVANTTYLDRPVFGGTTDKTSAFLDTGVYQGDTGSVQRRVGDSTQVRVDVSADVFGTSAGNVFDVLASIATGLETNPATLSGDLDRLDLAKSRVTNELAGVGSRYSQLTAAQDTASTQVLALTGRLSEIEDIDMAKAVIDLQTQTAGYQAALAATARVVQPSLLDFLR</sequence>
<name>A0A1H9WZQ7_9PSEU</name>
<accession>A0A1H9WZQ7</accession>
<proteinExistence type="inferred from homology"/>
<keyword evidence="7" id="KW-1185">Reference proteome</keyword>
<evidence type="ECO:0000313" key="7">
    <source>
        <dbReference type="Proteomes" id="UP000199051"/>
    </source>
</evidence>
<comment type="subcellular location">
    <subcellularLocation>
        <location evidence="3">Secreted</location>
    </subcellularLocation>
    <subcellularLocation>
        <location evidence="3">Bacterial flagellum</location>
    </subcellularLocation>
</comment>
<dbReference type="GO" id="GO:0005198">
    <property type="term" value="F:structural molecule activity"/>
    <property type="evidence" value="ECO:0007669"/>
    <property type="project" value="UniProtKB-UniRule"/>
</dbReference>
<protein>
    <recommendedName>
        <fullName evidence="3">Flagellin</fullName>
    </recommendedName>
</protein>
<dbReference type="Pfam" id="PF00669">
    <property type="entry name" value="Flagellin_N"/>
    <property type="match status" value="1"/>
</dbReference>
<organism evidence="6 7">
    <name type="scientific">Actinokineospora terrae</name>
    <dbReference type="NCBI Taxonomy" id="155974"/>
    <lineage>
        <taxon>Bacteria</taxon>
        <taxon>Bacillati</taxon>
        <taxon>Actinomycetota</taxon>
        <taxon>Actinomycetes</taxon>
        <taxon>Pseudonocardiales</taxon>
        <taxon>Pseudonocardiaceae</taxon>
        <taxon>Actinokineospora</taxon>
    </lineage>
</organism>
<dbReference type="GO" id="GO:0005576">
    <property type="term" value="C:extracellular region"/>
    <property type="evidence" value="ECO:0007669"/>
    <property type="project" value="UniProtKB-SubCell"/>
</dbReference>